<dbReference type="CDD" id="cd06869">
    <property type="entry name" value="PX_UP2_fungi"/>
    <property type="match status" value="1"/>
</dbReference>
<evidence type="ECO:0000256" key="1">
    <source>
        <dbReference type="SAM" id="MobiDB-lite"/>
    </source>
</evidence>
<dbReference type="SUPFAM" id="SSF64268">
    <property type="entry name" value="PX domain"/>
    <property type="match status" value="1"/>
</dbReference>
<comment type="caution">
    <text evidence="3">The sequence shown here is derived from an EMBL/GenBank/DDBJ whole genome shotgun (WGS) entry which is preliminary data.</text>
</comment>
<feature type="compositionally biased region" description="Low complexity" evidence="1">
    <location>
        <begin position="300"/>
        <end position="316"/>
    </location>
</feature>
<dbReference type="InterPro" id="IPR047168">
    <property type="entry name" value="LEC1-like"/>
</dbReference>
<feature type="compositionally biased region" description="Polar residues" evidence="1">
    <location>
        <begin position="335"/>
        <end position="349"/>
    </location>
</feature>
<evidence type="ECO:0000313" key="4">
    <source>
        <dbReference type="Proteomes" id="UP000295604"/>
    </source>
</evidence>
<feature type="compositionally biased region" description="Basic residues" evidence="1">
    <location>
        <begin position="903"/>
        <end position="914"/>
    </location>
</feature>
<feature type="compositionally biased region" description="Acidic residues" evidence="1">
    <location>
        <begin position="879"/>
        <end position="898"/>
    </location>
</feature>
<accession>A0A4R8TV50</accession>
<feature type="compositionally biased region" description="Polar residues" evidence="1">
    <location>
        <begin position="35"/>
        <end position="50"/>
    </location>
</feature>
<feature type="compositionally biased region" description="Polar residues" evidence="1">
    <location>
        <begin position="1"/>
        <end position="11"/>
    </location>
</feature>
<gene>
    <name evidence="3" type="ORF">C8034_v005203</name>
</gene>
<dbReference type="InterPro" id="IPR024555">
    <property type="entry name" value="PX-associated"/>
</dbReference>
<dbReference type="Pfam" id="PF12828">
    <property type="entry name" value="PXB"/>
    <property type="match status" value="1"/>
</dbReference>
<dbReference type="InterPro" id="IPR036871">
    <property type="entry name" value="PX_dom_sf"/>
</dbReference>
<dbReference type="Proteomes" id="UP000295604">
    <property type="component" value="Unassembled WGS sequence"/>
</dbReference>
<evidence type="ECO:0000313" key="3">
    <source>
        <dbReference type="EMBL" id="TEA22776.1"/>
    </source>
</evidence>
<dbReference type="Pfam" id="PF12825">
    <property type="entry name" value="DUF3818"/>
    <property type="match status" value="1"/>
</dbReference>
<feature type="region of interest" description="Disordered" evidence="1">
    <location>
        <begin position="1"/>
        <end position="26"/>
    </location>
</feature>
<name>A0A4R8TV50_9PEZI</name>
<protein>
    <submittedName>
        <fullName evidence="3">PX domain-containing protein</fullName>
    </submittedName>
</protein>
<feature type="region of interest" description="Disordered" evidence="1">
    <location>
        <begin position="879"/>
        <end position="927"/>
    </location>
</feature>
<dbReference type="Pfam" id="PF00787">
    <property type="entry name" value="PX"/>
    <property type="match status" value="1"/>
</dbReference>
<dbReference type="InterPro" id="IPR001683">
    <property type="entry name" value="PX_dom"/>
</dbReference>
<dbReference type="EMBL" id="QAPF01000002">
    <property type="protein sequence ID" value="TEA22776.1"/>
    <property type="molecule type" value="Genomic_DNA"/>
</dbReference>
<sequence length="944" mass="107490">MSSTQQVQAQNGAAVDPANAPAPAARSAVQLPLRTKSNMSIPPPGQSLTGKQEHYLKRELMSEQVKYEISELNSPTALKRFGAPFKSDVGEVSPLDSELPILRYIFVHHVRDFPFLDKAREKEFWQDKLQLFLESFATKNISSSEDRLEETKRRKLAIKCQKLVELMMVSGCKTSSGFEERIRFSEIEVVDSNAIDTGVMHTMPEGNYINGWDVNVAAVRIVTERKTIRTHKHAEFLLRIHRKGELEFFIGRRYSDFLRLHKRLRLELPGKVLPTLPKKNKTDTTASGLFSSLTGGGGTPDSDGSSISSVSTQMTSLAPQKDSSKLSVRGHKRATSTTSGRNSPRVSTDSRPKSPLPFLGGKKEDQVTLWRESQRVSLRAFLRSLLGNPQIAQTKAMEEFLTKDPITPTDADIDDIDRRKAVDELRIEEQKRFYEIARKRAAELDIYMEEFRQEIVERNGLTSLFQEIKDKETIQDLSIQYRKFAEWLRIEVAATIYHLFLAEDNSPELFAQAKRIHSLIPYTVMKNVIRIANPAAVMSGVLDIFLAQPFGTRSLLQRIFSLTLNDGIRSFQKSIDTLAAKIDDEALTKKLKLYTESEEHIKIAIRDEAAAEDIDLIVVILRSDYLEPALTSEQIGRLYNAYVAFNNAVENVDEELKQGAQLFSYLKQFLKLCTRQHDKAMMLQLVEEPVTLQLFRDLFTIFYEPLVRVYKSANVYSSVTDFAVFVDDMIQVVEKCQEQDASADPNQTVQAFIDLCQRHEHNFYKFVHEVHTHDNGLFDQLMGWIEDILEFLRKGPKNGTLNINALFEGGVSGGVVDKEKVIDEVNHLIAWQEARKKWHHDKTRQKMAAEGNGGPDLIPTGFSSSDFGLDQMDLEDMAYEDDAEDEEEAEEEDELDPIEAERRRRAKRRDRLRRSAGEPAKPPVSEVHKLKENFLVMLREVLAQ</sequence>
<dbReference type="AlphaFoldDB" id="A0A4R8TV50"/>
<dbReference type="PROSITE" id="PS50195">
    <property type="entry name" value="PX"/>
    <property type="match status" value="1"/>
</dbReference>
<dbReference type="PANTHER" id="PTHR47185">
    <property type="entry name" value="PX DOMAIN-CONTAINING PROTEIN YPR097W"/>
    <property type="match status" value="1"/>
</dbReference>
<reference evidence="3 4" key="1">
    <citation type="submission" date="2018-11" db="EMBL/GenBank/DDBJ databases">
        <title>Genome sequence and assembly of Colletotrichum sidae.</title>
        <authorList>
            <person name="Gan P."/>
            <person name="Shirasu K."/>
        </authorList>
    </citation>
    <scope>NUCLEOTIDE SEQUENCE [LARGE SCALE GENOMIC DNA]</scope>
    <source>
        <strain evidence="3 4">CBS 518.97</strain>
    </source>
</reference>
<feature type="region of interest" description="Disordered" evidence="1">
    <location>
        <begin position="839"/>
        <end position="862"/>
    </location>
</feature>
<dbReference type="SMART" id="SM00312">
    <property type="entry name" value="PX"/>
    <property type="match status" value="1"/>
</dbReference>
<feature type="domain" description="PX" evidence="2">
    <location>
        <begin position="214"/>
        <end position="408"/>
    </location>
</feature>
<keyword evidence="4" id="KW-1185">Reference proteome</keyword>
<dbReference type="Gene3D" id="3.30.1520.10">
    <property type="entry name" value="Phox-like domain"/>
    <property type="match status" value="1"/>
</dbReference>
<proteinExistence type="predicted"/>
<feature type="compositionally biased region" description="Low complexity" evidence="1">
    <location>
        <begin position="284"/>
        <end position="293"/>
    </location>
</feature>
<feature type="compositionally biased region" description="Low complexity" evidence="1">
    <location>
        <begin position="13"/>
        <end position="26"/>
    </location>
</feature>
<feature type="region of interest" description="Disordered" evidence="1">
    <location>
        <begin position="273"/>
        <end position="364"/>
    </location>
</feature>
<dbReference type="PANTHER" id="PTHR47185:SF1">
    <property type="entry name" value="PX DOMAIN-CONTAINING PROTEIN YPR097W"/>
    <property type="match status" value="1"/>
</dbReference>
<dbReference type="GO" id="GO:0035091">
    <property type="term" value="F:phosphatidylinositol binding"/>
    <property type="evidence" value="ECO:0007669"/>
    <property type="project" value="InterPro"/>
</dbReference>
<evidence type="ECO:0000259" key="2">
    <source>
        <dbReference type="PROSITE" id="PS50195"/>
    </source>
</evidence>
<feature type="region of interest" description="Disordered" evidence="1">
    <location>
        <begin position="33"/>
        <end position="52"/>
    </location>
</feature>
<organism evidence="3 4">
    <name type="scientific">Colletotrichum sidae</name>
    <dbReference type="NCBI Taxonomy" id="1347389"/>
    <lineage>
        <taxon>Eukaryota</taxon>
        <taxon>Fungi</taxon>
        <taxon>Dikarya</taxon>
        <taxon>Ascomycota</taxon>
        <taxon>Pezizomycotina</taxon>
        <taxon>Sordariomycetes</taxon>
        <taxon>Hypocreomycetidae</taxon>
        <taxon>Glomerellales</taxon>
        <taxon>Glomerellaceae</taxon>
        <taxon>Colletotrichum</taxon>
        <taxon>Colletotrichum orbiculare species complex</taxon>
    </lineage>
</organism>
<dbReference type="InterPro" id="IPR024554">
    <property type="entry name" value="LEC1-like_C"/>
</dbReference>